<keyword evidence="2" id="KW-1185">Reference proteome</keyword>
<dbReference type="EMBL" id="OCTY01000002">
    <property type="protein sequence ID" value="SOJ55713.1"/>
    <property type="molecule type" value="Genomic_DNA"/>
</dbReference>
<dbReference type="AlphaFoldDB" id="A0A7Z7ILB7"/>
<protein>
    <submittedName>
        <fullName evidence="1">Uncharacterized protein</fullName>
    </submittedName>
</protein>
<evidence type="ECO:0000313" key="2">
    <source>
        <dbReference type="Proteomes" id="UP000554965"/>
    </source>
</evidence>
<evidence type="ECO:0000313" key="1">
    <source>
        <dbReference type="EMBL" id="SOJ55713.1"/>
    </source>
</evidence>
<accession>A0A7Z7ILB7</accession>
<reference evidence="1 2" key="1">
    <citation type="submission" date="2017-10" db="EMBL/GenBank/DDBJ databases">
        <authorList>
            <consortium name="Urmite Genomes"/>
        </authorList>
    </citation>
    <scope>NUCLEOTIDE SEQUENCE [LARGE SCALE GENOMIC DNA]</scope>
    <source>
        <strain evidence="1 2">FB-527</strain>
    </source>
</reference>
<proteinExistence type="predicted"/>
<gene>
    <name evidence="1" type="ORF">MSIMFB_03194</name>
</gene>
<dbReference type="RefSeq" id="WP_186243501.1">
    <property type="nucleotide sequence ID" value="NZ_OCTY01000002.1"/>
</dbReference>
<organism evidence="1 2">
    <name type="scientific">Mycobacterium simulans</name>
    <dbReference type="NCBI Taxonomy" id="627089"/>
    <lineage>
        <taxon>Bacteria</taxon>
        <taxon>Bacillati</taxon>
        <taxon>Actinomycetota</taxon>
        <taxon>Actinomycetes</taxon>
        <taxon>Mycobacteriales</taxon>
        <taxon>Mycobacteriaceae</taxon>
        <taxon>Mycobacterium</taxon>
    </lineage>
</organism>
<name>A0A7Z7ILB7_9MYCO</name>
<comment type="caution">
    <text evidence="1">The sequence shown here is derived from an EMBL/GenBank/DDBJ whole genome shotgun (WGS) entry which is preliminary data.</text>
</comment>
<sequence length="111" mass="12632">MTEPPNEEGAFEHRTYEVFNQRRTIGVLAAHGGAVRGIFLDEEVRKMTERALAQEVLAVASVASARGRLSLREQLDAATDDRRVRPTIYELMPEVPTAEEYEAFRHKTLKY</sequence>
<dbReference type="Proteomes" id="UP000554965">
    <property type="component" value="Unassembled WGS sequence"/>
</dbReference>